<dbReference type="EMBL" id="JABMIG020000023">
    <property type="protein sequence ID" value="KAL3801949.1"/>
    <property type="molecule type" value="Genomic_DNA"/>
</dbReference>
<comment type="caution">
    <text evidence="2">The sequence shown here is derived from an EMBL/GenBank/DDBJ whole genome shotgun (WGS) entry which is preliminary data.</text>
</comment>
<keyword evidence="3" id="KW-1185">Reference proteome</keyword>
<dbReference type="AlphaFoldDB" id="A0ABD3QP12"/>
<evidence type="ECO:0000313" key="2">
    <source>
        <dbReference type="EMBL" id="KAL3801949.1"/>
    </source>
</evidence>
<gene>
    <name evidence="2" type="ORF">HJC23_010293</name>
</gene>
<accession>A0ABD3QP12</accession>
<proteinExistence type="predicted"/>
<evidence type="ECO:0000313" key="3">
    <source>
        <dbReference type="Proteomes" id="UP001516023"/>
    </source>
</evidence>
<evidence type="ECO:0000256" key="1">
    <source>
        <dbReference type="SAM" id="Phobius"/>
    </source>
</evidence>
<keyword evidence="1" id="KW-0472">Membrane</keyword>
<keyword evidence="1" id="KW-1133">Transmembrane helix</keyword>
<organism evidence="2 3">
    <name type="scientific">Cyclotella cryptica</name>
    <dbReference type="NCBI Taxonomy" id="29204"/>
    <lineage>
        <taxon>Eukaryota</taxon>
        <taxon>Sar</taxon>
        <taxon>Stramenopiles</taxon>
        <taxon>Ochrophyta</taxon>
        <taxon>Bacillariophyta</taxon>
        <taxon>Coscinodiscophyceae</taxon>
        <taxon>Thalassiosirophycidae</taxon>
        <taxon>Stephanodiscales</taxon>
        <taxon>Stephanodiscaceae</taxon>
        <taxon>Cyclotella</taxon>
    </lineage>
</organism>
<dbReference type="Proteomes" id="UP001516023">
    <property type="component" value="Unassembled WGS sequence"/>
</dbReference>
<name>A0ABD3QP12_9STRA</name>
<reference evidence="2 3" key="1">
    <citation type="journal article" date="2020" name="G3 (Bethesda)">
        <title>Improved Reference Genome for Cyclotella cryptica CCMP332, a Model for Cell Wall Morphogenesis, Salinity Adaptation, and Lipid Production in Diatoms (Bacillariophyta).</title>
        <authorList>
            <person name="Roberts W.R."/>
            <person name="Downey K.M."/>
            <person name="Ruck E.C."/>
            <person name="Traller J.C."/>
            <person name="Alverson A.J."/>
        </authorList>
    </citation>
    <scope>NUCLEOTIDE SEQUENCE [LARGE SCALE GENOMIC DNA]</scope>
    <source>
        <strain evidence="2 3">CCMP332</strain>
    </source>
</reference>
<sequence>MDASAMTASFDQRTQLKMRRTVHSNPQEDIDIECSSSSFEDVKKDDYANNAGAANSRFSELTPLSRRIARFVSPLDNNPYLEAIARLVPPLAVLLLLPQLLWDVYDYSEPWSLARIVRNADLAWTALLHISSRPIAAVTLLTVVMLPRGGFKHKSFSGGFLSSLGSAVANVSQSSWKMSLTLSFILLHTVIFQMALQMGYPSLLWNPFMWGWYKVHLPQDIGSALSGACFEDLAARQPLCLQEWQWKELSSGTLSSSNPDDVLAVQRGYQYLQNNSGGILINALARNVVDAIPALRQNMEGLSPLVKDDKLALVVFENDSTDGTREAFKQWASEKNLGYSVDLMECGPNNPDCQLNIMDRYDSNLFTNPKASGVGKLGEFRQVLLEYILSQPKYEEYSHMIVLDVDLGTSLSPLGLLHTLGLKGDLAESSVVASSSSQVWPGTMGSIIPPYDLSAFRAEESESTRRARELHKSFCELMPKGDRWRNMCEACSPMQLFLIQSADDPSNHNGQPYPVTSAFNGLTLYPMSLIRSRGPLARYDSGDDNQRCEHVGFHLSLSDVMYVNPKWTMHLKPDKPGGPTGIRAIKTLVYAVFGRPNVMFAIVCGNLFFFYVFVAAFWAIGSVFKSVVLR</sequence>
<feature type="transmembrane region" description="Helical" evidence="1">
    <location>
        <begin position="598"/>
        <end position="620"/>
    </location>
</feature>
<protein>
    <submittedName>
        <fullName evidence="2">Uncharacterized protein</fullName>
    </submittedName>
</protein>
<keyword evidence="1" id="KW-0812">Transmembrane</keyword>